<sequence length="358" mass="40781">MQGCSAGLMSNIRQMKPDSLWETQPSEYYEDAESLSSTLTYDDDGKSRTYDGSRGDETLNGEVDADQPQDDSNHEEEPWRGQVVLLRVDLALPMRQSGYFGDTCLVMYTEEWEENRKLDKRLPFILDQKEPQSSHWPKLNVFQGVIDLEAGLSMDAGTIRDVLEAFCLRSFGIRVATARGLRDLYNCILKPSFDTTGKGMGNFYRNKLVDGQETVDPVILKIGGYKIPNITPSDAICTLFSVVLHLESLMEEGMLWAATMLFDTWMRRLYPSFVEGDIGICWLEDGVLFMFCKDEVFRPTTSSESCVDEAVTQAILQNETLDTRKSYLYTIYNSPDVRYEDGESYFSDEETAYFSDSY</sequence>
<protein>
    <submittedName>
        <fullName evidence="2">Uncharacterized protein</fullName>
    </submittedName>
</protein>
<evidence type="ECO:0000313" key="3">
    <source>
        <dbReference type="Proteomes" id="UP000275078"/>
    </source>
</evidence>
<feature type="region of interest" description="Disordered" evidence="1">
    <location>
        <begin position="1"/>
        <end position="78"/>
    </location>
</feature>
<name>A0A3N4IFR4_ASCIM</name>
<organism evidence="2 3">
    <name type="scientific">Ascobolus immersus RN42</name>
    <dbReference type="NCBI Taxonomy" id="1160509"/>
    <lineage>
        <taxon>Eukaryota</taxon>
        <taxon>Fungi</taxon>
        <taxon>Dikarya</taxon>
        <taxon>Ascomycota</taxon>
        <taxon>Pezizomycotina</taxon>
        <taxon>Pezizomycetes</taxon>
        <taxon>Pezizales</taxon>
        <taxon>Ascobolaceae</taxon>
        <taxon>Ascobolus</taxon>
    </lineage>
</organism>
<proteinExistence type="predicted"/>
<dbReference type="EMBL" id="ML119659">
    <property type="protein sequence ID" value="RPA84287.1"/>
    <property type="molecule type" value="Genomic_DNA"/>
</dbReference>
<dbReference type="AlphaFoldDB" id="A0A3N4IFR4"/>
<keyword evidence="3" id="KW-1185">Reference proteome</keyword>
<accession>A0A3N4IFR4</accession>
<reference evidence="2 3" key="1">
    <citation type="journal article" date="2018" name="Nat. Ecol. Evol.">
        <title>Pezizomycetes genomes reveal the molecular basis of ectomycorrhizal truffle lifestyle.</title>
        <authorList>
            <person name="Murat C."/>
            <person name="Payen T."/>
            <person name="Noel B."/>
            <person name="Kuo A."/>
            <person name="Morin E."/>
            <person name="Chen J."/>
            <person name="Kohler A."/>
            <person name="Krizsan K."/>
            <person name="Balestrini R."/>
            <person name="Da Silva C."/>
            <person name="Montanini B."/>
            <person name="Hainaut M."/>
            <person name="Levati E."/>
            <person name="Barry K.W."/>
            <person name="Belfiori B."/>
            <person name="Cichocki N."/>
            <person name="Clum A."/>
            <person name="Dockter R.B."/>
            <person name="Fauchery L."/>
            <person name="Guy J."/>
            <person name="Iotti M."/>
            <person name="Le Tacon F."/>
            <person name="Lindquist E.A."/>
            <person name="Lipzen A."/>
            <person name="Malagnac F."/>
            <person name="Mello A."/>
            <person name="Molinier V."/>
            <person name="Miyauchi S."/>
            <person name="Poulain J."/>
            <person name="Riccioni C."/>
            <person name="Rubini A."/>
            <person name="Sitrit Y."/>
            <person name="Splivallo R."/>
            <person name="Traeger S."/>
            <person name="Wang M."/>
            <person name="Zifcakova L."/>
            <person name="Wipf D."/>
            <person name="Zambonelli A."/>
            <person name="Paolocci F."/>
            <person name="Nowrousian M."/>
            <person name="Ottonello S."/>
            <person name="Baldrian P."/>
            <person name="Spatafora J.W."/>
            <person name="Henrissat B."/>
            <person name="Nagy L.G."/>
            <person name="Aury J.M."/>
            <person name="Wincker P."/>
            <person name="Grigoriev I.V."/>
            <person name="Bonfante P."/>
            <person name="Martin F.M."/>
        </authorList>
    </citation>
    <scope>NUCLEOTIDE SEQUENCE [LARGE SCALE GENOMIC DNA]</scope>
    <source>
        <strain evidence="2 3">RN42</strain>
    </source>
</reference>
<gene>
    <name evidence="2" type="ORF">BJ508DRAFT_374284</name>
</gene>
<evidence type="ECO:0000256" key="1">
    <source>
        <dbReference type="SAM" id="MobiDB-lite"/>
    </source>
</evidence>
<dbReference type="Proteomes" id="UP000275078">
    <property type="component" value="Unassembled WGS sequence"/>
</dbReference>
<feature type="compositionally biased region" description="Basic and acidic residues" evidence="1">
    <location>
        <begin position="43"/>
        <end position="57"/>
    </location>
</feature>
<evidence type="ECO:0000313" key="2">
    <source>
        <dbReference type="EMBL" id="RPA84287.1"/>
    </source>
</evidence>